<dbReference type="GO" id="GO:0005829">
    <property type="term" value="C:cytosol"/>
    <property type="evidence" value="ECO:0007669"/>
    <property type="project" value="TreeGrafter"/>
</dbReference>
<dbReference type="PROSITE" id="PS51755">
    <property type="entry name" value="OMPR_PHOB"/>
    <property type="match status" value="1"/>
</dbReference>
<keyword evidence="10" id="KW-0614">Plasmid</keyword>
<dbReference type="InterPro" id="IPR036388">
    <property type="entry name" value="WH-like_DNA-bd_sf"/>
</dbReference>
<keyword evidence="1 6" id="KW-0597">Phosphoprotein</keyword>
<feature type="domain" description="Response regulatory" evidence="8">
    <location>
        <begin position="7"/>
        <end position="120"/>
    </location>
</feature>
<dbReference type="SMART" id="SM00448">
    <property type="entry name" value="REC"/>
    <property type="match status" value="1"/>
</dbReference>
<sequence>MSGGTQRILVVDDEVALAGVIASYLRREGFEVVLAHDGPSAIETAREADPVLVVLDLMLPGFDGVEVCRRLRTFSDAYVLMLTARGDELDKVVGLSVGADDYVVKPFGPRELVARIKAMLRRPRSASTPSGGSEEPVRRFGPLELDPVARTVTVDGKPIDLTRTEFDVLKALSARPRAALGRRQIIEAAWGPGWFGDEHVVDVHIRALRYKLGDDAGAPRFIRTVRGVGYGMVAG</sequence>
<dbReference type="GO" id="GO:0032993">
    <property type="term" value="C:protein-DNA complex"/>
    <property type="evidence" value="ECO:0007669"/>
    <property type="project" value="TreeGrafter"/>
</dbReference>
<dbReference type="Gene3D" id="3.40.50.2300">
    <property type="match status" value="1"/>
</dbReference>
<evidence type="ECO:0000256" key="7">
    <source>
        <dbReference type="PROSITE-ProRule" id="PRU01091"/>
    </source>
</evidence>
<proteinExistence type="predicted"/>
<dbReference type="RefSeq" id="WP_109336230.1">
    <property type="nucleotide sequence ID" value="NZ_CP021356.1"/>
</dbReference>
<dbReference type="InterPro" id="IPR011006">
    <property type="entry name" value="CheY-like_superfamily"/>
</dbReference>
<evidence type="ECO:0000259" key="9">
    <source>
        <dbReference type="PROSITE" id="PS51755"/>
    </source>
</evidence>
<dbReference type="Proteomes" id="UP000245711">
    <property type="component" value="Plasmid pRB29"/>
</dbReference>
<keyword evidence="2" id="KW-0902">Two-component regulatory system</keyword>
<dbReference type="InterPro" id="IPR001867">
    <property type="entry name" value="OmpR/PhoB-type_DNA-bd"/>
</dbReference>
<gene>
    <name evidence="10" type="ORF">CBI38_35990</name>
</gene>
<protein>
    <submittedName>
        <fullName evidence="10">DNA-binding response regulator</fullName>
    </submittedName>
</protein>
<dbReference type="EMBL" id="CP021356">
    <property type="protein sequence ID" value="AWK76811.1"/>
    <property type="molecule type" value="Genomic_DNA"/>
</dbReference>
<dbReference type="Pfam" id="PF00486">
    <property type="entry name" value="Trans_reg_C"/>
    <property type="match status" value="1"/>
</dbReference>
<accession>A0A2S2C7G7</accession>
<dbReference type="SUPFAM" id="SSF52172">
    <property type="entry name" value="CheY-like"/>
    <property type="match status" value="1"/>
</dbReference>
<evidence type="ECO:0000259" key="8">
    <source>
        <dbReference type="PROSITE" id="PS50110"/>
    </source>
</evidence>
<dbReference type="SMART" id="SM00862">
    <property type="entry name" value="Trans_reg_C"/>
    <property type="match status" value="1"/>
</dbReference>
<dbReference type="GO" id="GO:0006355">
    <property type="term" value="P:regulation of DNA-templated transcription"/>
    <property type="evidence" value="ECO:0007669"/>
    <property type="project" value="InterPro"/>
</dbReference>
<dbReference type="KEGG" id="roz:CBI38_35990"/>
<dbReference type="FunFam" id="3.40.50.2300:FF:000001">
    <property type="entry name" value="DNA-binding response regulator PhoB"/>
    <property type="match status" value="1"/>
</dbReference>
<dbReference type="FunFam" id="1.10.10.10:FF:000018">
    <property type="entry name" value="DNA-binding response regulator ResD"/>
    <property type="match status" value="1"/>
</dbReference>
<dbReference type="PROSITE" id="PS50110">
    <property type="entry name" value="RESPONSE_REGULATORY"/>
    <property type="match status" value="1"/>
</dbReference>
<dbReference type="OrthoDB" id="4481605at2"/>
<dbReference type="GO" id="GO:0000976">
    <property type="term" value="F:transcription cis-regulatory region binding"/>
    <property type="evidence" value="ECO:0007669"/>
    <property type="project" value="TreeGrafter"/>
</dbReference>
<dbReference type="SUPFAM" id="SSF46894">
    <property type="entry name" value="C-terminal effector domain of the bipartite response regulators"/>
    <property type="match status" value="1"/>
</dbReference>
<evidence type="ECO:0000313" key="10">
    <source>
        <dbReference type="EMBL" id="AWK76811.1"/>
    </source>
</evidence>
<dbReference type="Gene3D" id="1.10.10.10">
    <property type="entry name" value="Winged helix-like DNA-binding domain superfamily/Winged helix DNA-binding domain"/>
    <property type="match status" value="1"/>
</dbReference>
<dbReference type="InterPro" id="IPR016032">
    <property type="entry name" value="Sig_transdc_resp-reg_C-effctor"/>
</dbReference>
<keyword evidence="11" id="KW-1185">Reference proteome</keyword>
<geneLocation type="plasmid" evidence="11">
    <name>prb29</name>
</geneLocation>
<dbReference type="GO" id="GO:0000156">
    <property type="term" value="F:phosphorelay response regulator activity"/>
    <property type="evidence" value="ECO:0007669"/>
    <property type="project" value="TreeGrafter"/>
</dbReference>
<feature type="DNA-binding region" description="OmpR/PhoB-type" evidence="7">
    <location>
        <begin position="135"/>
        <end position="234"/>
    </location>
</feature>
<dbReference type="Gene3D" id="6.10.250.690">
    <property type="match status" value="1"/>
</dbReference>
<evidence type="ECO:0000256" key="3">
    <source>
        <dbReference type="ARBA" id="ARBA00023015"/>
    </source>
</evidence>
<name>A0A2S2C7G7_9NOCA</name>
<reference evidence="10 11" key="1">
    <citation type="submission" date="2017-05" db="EMBL/GenBank/DDBJ databases">
        <title>Isolation of Rhodococcus sp. S2-17 biodegrading of BP-3.</title>
        <authorList>
            <person name="Lee Y."/>
            <person name="Kim K.H."/>
            <person name="Chun B.H."/>
            <person name="Jung H.S."/>
            <person name="Jeon C.O."/>
        </authorList>
    </citation>
    <scope>NUCLEOTIDE SEQUENCE [LARGE SCALE GENOMIC DNA]</scope>
    <source>
        <strain evidence="10 11">S2-17</strain>
        <plasmid evidence="11">prb29</plasmid>
    </source>
</reference>
<evidence type="ECO:0000256" key="6">
    <source>
        <dbReference type="PROSITE-ProRule" id="PRU00169"/>
    </source>
</evidence>
<feature type="modified residue" description="4-aspartylphosphate" evidence="6">
    <location>
        <position position="56"/>
    </location>
</feature>
<organism evidence="10 11">
    <name type="scientific">Rhodococcus oxybenzonivorans</name>
    <dbReference type="NCBI Taxonomy" id="1990687"/>
    <lineage>
        <taxon>Bacteria</taxon>
        <taxon>Bacillati</taxon>
        <taxon>Actinomycetota</taxon>
        <taxon>Actinomycetes</taxon>
        <taxon>Mycobacteriales</taxon>
        <taxon>Nocardiaceae</taxon>
        <taxon>Rhodococcus</taxon>
    </lineage>
</organism>
<dbReference type="Pfam" id="PF00072">
    <property type="entry name" value="Response_reg"/>
    <property type="match status" value="1"/>
</dbReference>
<keyword evidence="3" id="KW-0805">Transcription regulation</keyword>
<feature type="domain" description="OmpR/PhoB-type" evidence="9">
    <location>
        <begin position="135"/>
        <end position="234"/>
    </location>
</feature>
<evidence type="ECO:0000256" key="1">
    <source>
        <dbReference type="ARBA" id="ARBA00022553"/>
    </source>
</evidence>
<dbReference type="PANTHER" id="PTHR48111:SF4">
    <property type="entry name" value="DNA-BINDING DUAL TRANSCRIPTIONAL REGULATOR OMPR"/>
    <property type="match status" value="1"/>
</dbReference>
<dbReference type="PANTHER" id="PTHR48111">
    <property type="entry name" value="REGULATOR OF RPOS"/>
    <property type="match status" value="1"/>
</dbReference>
<evidence type="ECO:0000256" key="5">
    <source>
        <dbReference type="ARBA" id="ARBA00023163"/>
    </source>
</evidence>
<evidence type="ECO:0000256" key="2">
    <source>
        <dbReference type="ARBA" id="ARBA00023012"/>
    </source>
</evidence>
<dbReference type="InterPro" id="IPR001789">
    <property type="entry name" value="Sig_transdc_resp-reg_receiver"/>
</dbReference>
<keyword evidence="5" id="KW-0804">Transcription</keyword>
<keyword evidence="4 7" id="KW-0238">DNA-binding</keyword>
<dbReference type="InterPro" id="IPR039420">
    <property type="entry name" value="WalR-like"/>
</dbReference>
<evidence type="ECO:0000313" key="11">
    <source>
        <dbReference type="Proteomes" id="UP000245711"/>
    </source>
</evidence>
<evidence type="ECO:0000256" key="4">
    <source>
        <dbReference type="ARBA" id="ARBA00023125"/>
    </source>
</evidence>
<dbReference type="CDD" id="cd00383">
    <property type="entry name" value="trans_reg_C"/>
    <property type="match status" value="1"/>
</dbReference>
<dbReference type="AlphaFoldDB" id="A0A2S2C7G7"/>